<accession>A0A0E3CPC0</accession>
<evidence type="ECO:0000313" key="4">
    <source>
        <dbReference type="EMBL" id="PLA56179.1"/>
    </source>
</evidence>
<evidence type="ECO:0000313" key="9">
    <source>
        <dbReference type="Proteomes" id="UP000542889"/>
    </source>
</evidence>
<dbReference type="GeneID" id="69830315"/>
<dbReference type="Proteomes" id="UP000307517">
    <property type="component" value="Unassembled WGS sequence"/>
</dbReference>
<dbReference type="EMBL" id="PKJX01000005">
    <property type="protein sequence ID" value="PLA56179.1"/>
    <property type="molecule type" value="Genomic_DNA"/>
</dbReference>
<evidence type="ECO:0000313" key="8">
    <source>
        <dbReference type="Proteomes" id="UP000307517"/>
    </source>
</evidence>
<dbReference type="AlphaFoldDB" id="A0A0E3CPC0"/>
<name>A0A0E3CPC0_LACRH</name>
<evidence type="ECO:0000313" key="7">
    <source>
        <dbReference type="Proteomes" id="UP000234212"/>
    </source>
</evidence>
<reference evidence="1 9" key="4">
    <citation type="submission" date="2020-06" db="EMBL/GenBank/DDBJ databases">
        <title>Lactobacillus rhamnosus QC,genome.</title>
        <authorList>
            <person name="Yi H."/>
            <person name="Jin M."/>
        </authorList>
    </citation>
    <scope>NUCLEOTIDE SEQUENCE [LARGE SCALE GENOMIC DNA]</scope>
    <source>
        <strain evidence="1 9">QC</strain>
    </source>
</reference>
<proteinExistence type="predicted"/>
<gene>
    <name evidence="3" type="ORF">BWR10_12865</name>
    <name evidence="4" type="ORF">CYJ91_10950</name>
    <name evidence="5" type="ORF">E6L36_01490</name>
    <name evidence="2" type="ORF">H0N82_11120</name>
    <name evidence="1" type="ORF">HWN39_07160</name>
</gene>
<dbReference type="EMBL" id="JABXWP010000008">
    <property type="protein sequence ID" value="NVO88281.1"/>
    <property type="molecule type" value="Genomic_DNA"/>
</dbReference>
<dbReference type="EMBL" id="MTJY01000051">
    <property type="protein sequence ID" value="ONN73781.1"/>
    <property type="molecule type" value="Genomic_DNA"/>
</dbReference>
<organism evidence="2 10">
    <name type="scientific">Lacticaseibacillus rhamnosus</name>
    <name type="common">Lactobacillus rhamnosus</name>
    <dbReference type="NCBI Taxonomy" id="47715"/>
    <lineage>
        <taxon>Bacteria</taxon>
        <taxon>Bacillati</taxon>
        <taxon>Bacillota</taxon>
        <taxon>Bacilli</taxon>
        <taxon>Lactobacillales</taxon>
        <taxon>Lactobacillaceae</taxon>
        <taxon>Lacticaseibacillus</taxon>
    </lineage>
</organism>
<sequence length="114" mass="12749">MATSNTTIDQLNEAAQKTALETFAKFYLSRFFGDGLDVFSQLDEQGDLADINHYLLDNRTLTREELTSGLLTHRSGNLLDLLKQVNVTFNAQGAPETPWAKWYADQIEGLPQGL</sequence>
<dbReference type="EMBL" id="SSHM01000001">
    <property type="protein sequence ID" value="THC79202.1"/>
    <property type="molecule type" value="Genomic_DNA"/>
</dbReference>
<accession>A0A2A5L2N4</accession>
<evidence type="ECO:0000313" key="2">
    <source>
        <dbReference type="EMBL" id="NZA05624.1"/>
    </source>
</evidence>
<evidence type="ECO:0000313" key="6">
    <source>
        <dbReference type="Proteomes" id="UP000189067"/>
    </source>
</evidence>
<evidence type="ECO:0000313" key="1">
    <source>
        <dbReference type="EMBL" id="NVO88281.1"/>
    </source>
</evidence>
<dbReference type="OMA" id="MNDINMY"/>
<dbReference type="Proteomes" id="UP000542889">
    <property type="component" value="Unassembled WGS sequence"/>
</dbReference>
<dbReference type="Proteomes" id="UP000234212">
    <property type="component" value="Unassembled WGS sequence"/>
</dbReference>
<reference evidence="5 8" key="3">
    <citation type="submission" date="2019-04" db="EMBL/GenBank/DDBJ databases">
        <title>Genome Announcement to Ensure Probiotic Safety of Lactobacillus rhamnosus UBLR-58.</title>
        <authorList>
            <person name="Sulthana A."/>
            <person name="Lakshmi S.G."/>
            <person name="Madempudi R.S."/>
        </authorList>
    </citation>
    <scope>NUCLEOTIDE SEQUENCE [LARGE SCALE GENOMIC DNA]</scope>
    <source>
        <strain evidence="5 8">UBLR-58</strain>
    </source>
</reference>
<evidence type="ECO:0000313" key="5">
    <source>
        <dbReference type="EMBL" id="THC79202.1"/>
    </source>
</evidence>
<dbReference type="eggNOG" id="ENOG5030AR5">
    <property type="taxonomic scope" value="Bacteria"/>
</dbReference>
<protein>
    <submittedName>
        <fullName evidence="2">Uncharacterized protein</fullName>
    </submittedName>
</protein>
<dbReference type="Proteomes" id="UP000189067">
    <property type="component" value="Unassembled WGS sequence"/>
</dbReference>
<evidence type="ECO:0000313" key="3">
    <source>
        <dbReference type="EMBL" id="ONN73781.1"/>
    </source>
</evidence>
<dbReference type="EMBL" id="JACCKI010000009">
    <property type="protein sequence ID" value="NZA05624.1"/>
    <property type="molecule type" value="Genomic_DNA"/>
</dbReference>
<dbReference type="Proteomes" id="UP000552935">
    <property type="component" value="Unassembled WGS sequence"/>
</dbReference>
<evidence type="ECO:0000313" key="10">
    <source>
        <dbReference type="Proteomes" id="UP000552935"/>
    </source>
</evidence>
<comment type="caution">
    <text evidence="2">The sequence shown here is derived from an EMBL/GenBank/DDBJ whole genome shotgun (WGS) entry which is preliminary data.</text>
</comment>
<reference evidence="4 7" key="2">
    <citation type="submission" date="2017-12" db="EMBL/GenBank/DDBJ databases">
        <title>Phylogenetic diversity of female urinary microbiome.</title>
        <authorList>
            <person name="Thomas-White K."/>
            <person name="Wolfe A.J."/>
        </authorList>
    </citation>
    <scope>NUCLEOTIDE SEQUENCE [LARGE SCALE GENOMIC DNA]</scope>
    <source>
        <strain evidence="4 7">UMB0004</strain>
    </source>
</reference>
<reference evidence="2 10" key="5">
    <citation type="submission" date="2020-07" db="EMBL/GenBank/DDBJ databases">
        <title>Organ Donor 1.</title>
        <authorList>
            <person name="Marsh A.J."/>
            <person name="Azcarate-Peril M.A."/>
        </authorList>
    </citation>
    <scope>NUCLEOTIDE SEQUENCE [LARGE SCALE GENOMIC DNA]</scope>
    <source>
        <strain evidence="2 10">AMC0712</strain>
    </source>
</reference>
<dbReference type="RefSeq" id="WP_005685172.1">
    <property type="nucleotide sequence ID" value="NZ_BSWG01000059.1"/>
</dbReference>
<reference evidence="3 6" key="1">
    <citation type="submission" date="2017-01" db="EMBL/GenBank/DDBJ databases">
        <title>In silico prediction, in vitro antibacterial spectrum and physicochemical properties of a putative bacteriocin produced by Lactobacillus rhamnosus strain L156.4.</title>
        <authorList>
            <person name="Silveira A.M."/>
            <person name="Monteiro A.S."/>
            <person name="Santos V.L."/>
            <person name="Nicoli J.R."/>
            <person name="Azevedo V."/>
            <person name="Soares S.C."/>
            <person name="Castro-Oliveira L."/>
            <person name="Dias-Souza M.V."/>
            <person name="Nardi R.M."/>
        </authorList>
    </citation>
    <scope>NUCLEOTIDE SEQUENCE [LARGE SCALE GENOMIC DNA]</scope>
    <source>
        <strain evidence="3 6">L156.4</strain>
    </source>
</reference>